<evidence type="ECO:0000313" key="1">
    <source>
        <dbReference type="EMBL" id="KAJ8630937.1"/>
    </source>
</evidence>
<name>A0ACC2LC51_PERAE</name>
<accession>A0ACC2LC51</accession>
<protein>
    <submittedName>
        <fullName evidence="1">Uncharacterized protein</fullName>
    </submittedName>
</protein>
<proteinExistence type="predicted"/>
<gene>
    <name evidence="1" type="ORF">MRB53_024260</name>
</gene>
<dbReference type="Proteomes" id="UP001234297">
    <property type="component" value="Chromosome 7"/>
</dbReference>
<sequence length="136" mass="15330">MSSLKSLLASAAVKGVTEARARIFGHVLNPTGQRSPHKILRKKLIGEKVAQWYPYDIKKDDPLVMARQEHERLSKLEMLKRRGKGPPKKGQGRRAPSISRLPSLQFNRSGRSHILRSKVFPRSIASRVPSLLSVFI</sequence>
<keyword evidence="2" id="KW-1185">Reference proteome</keyword>
<evidence type="ECO:0000313" key="2">
    <source>
        <dbReference type="Proteomes" id="UP001234297"/>
    </source>
</evidence>
<reference evidence="1 2" key="1">
    <citation type="journal article" date="2022" name="Hortic Res">
        <title>A haplotype resolved chromosomal level avocado genome allows analysis of novel avocado genes.</title>
        <authorList>
            <person name="Nath O."/>
            <person name="Fletcher S.J."/>
            <person name="Hayward A."/>
            <person name="Shaw L.M."/>
            <person name="Masouleh A.K."/>
            <person name="Furtado A."/>
            <person name="Henry R.J."/>
            <person name="Mitter N."/>
        </authorList>
    </citation>
    <scope>NUCLEOTIDE SEQUENCE [LARGE SCALE GENOMIC DNA]</scope>
    <source>
        <strain evidence="2">cv. Hass</strain>
    </source>
</reference>
<dbReference type="EMBL" id="CM056815">
    <property type="protein sequence ID" value="KAJ8630937.1"/>
    <property type="molecule type" value="Genomic_DNA"/>
</dbReference>
<organism evidence="1 2">
    <name type="scientific">Persea americana</name>
    <name type="common">Avocado</name>
    <dbReference type="NCBI Taxonomy" id="3435"/>
    <lineage>
        <taxon>Eukaryota</taxon>
        <taxon>Viridiplantae</taxon>
        <taxon>Streptophyta</taxon>
        <taxon>Embryophyta</taxon>
        <taxon>Tracheophyta</taxon>
        <taxon>Spermatophyta</taxon>
        <taxon>Magnoliopsida</taxon>
        <taxon>Magnoliidae</taxon>
        <taxon>Laurales</taxon>
        <taxon>Lauraceae</taxon>
        <taxon>Persea</taxon>
    </lineage>
</organism>
<comment type="caution">
    <text evidence="1">The sequence shown here is derived from an EMBL/GenBank/DDBJ whole genome shotgun (WGS) entry which is preliminary data.</text>
</comment>